<name>A0A7W9JJY4_9MICC</name>
<dbReference type="EMBL" id="JACHMW010000001">
    <property type="protein sequence ID" value="MBB5849098.1"/>
    <property type="molecule type" value="Genomic_DNA"/>
</dbReference>
<dbReference type="InterPro" id="IPR038330">
    <property type="entry name" value="TspO/MBR-related_sf"/>
</dbReference>
<evidence type="ECO:0008006" key="5">
    <source>
        <dbReference type="Google" id="ProtNLM"/>
    </source>
</evidence>
<keyword evidence="2" id="KW-0472">Membrane</keyword>
<dbReference type="AlphaFoldDB" id="A0A7W9JJY4"/>
<dbReference type="Proteomes" id="UP000567246">
    <property type="component" value="Unassembled WGS sequence"/>
</dbReference>
<keyword evidence="4" id="KW-1185">Reference proteome</keyword>
<evidence type="ECO:0000313" key="3">
    <source>
        <dbReference type="EMBL" id="MBB5849098.1"/>
    </source>
</evidence>
<feature type="transmembrane region" description="Helical" evidence="2">
    <location>
        <begin position="114"/>
        <end position="130"/>
    </location>
</feature>
<reference evidence="3 4" key="1">
    <citation type="submission" date="2020-08" db="EMBL/GenBank/DDBJ databases">
        <title>Sequencing the genomes of 1000 actinobacteria strains.</title>
        <authorList>
            <person name="Klenk H.-P."/>
        </authorList>
    </citation>
    <scope>NUCLEOTIDE SEQUENCE [LARGE SCALE GENOMIC DNA]</scope>
    <source>
        <strain evidence="3 4">DSM 17945</strain>
    </source>
</reference>
<comment type="caution">
    <text evidence="3">The sequence shown here is derived from an EMBL/GenBank/DDBJ whole genome shotgun (WGS) entry which is preliminary data.</text>
</comment>
<feature type="transmembrane region" description="Helical" evidence="2">
    <location>
        <begin position="177"/>
        <end position="197"/>
    </location>
</feature>
<sequence>MSTAADLGSHRSTFGPDAAGRVPSSGTGLASPGGRVAMLLVVLAALVAAFLGAGVVAGFAPVAEASGGWLGPDATWVAPASPAFSIWSVIYAGLLAYAVWQFLPSAQSARHDRLRPWILVSVLLNAAWIWTVQLGLLGLSVVVIVLLLASLCRILMLLESARAHSWGERILLDGVQGLHLGWVSIATVANVAAWLASTGWTGDPFQPTTWAKIMIVVAVLVGAFTAVYDGGRPAPAFALAWGLVWIGVGRADGSGLLSGSLAVLAWGGAAIVLLCWVAALLLSRRSATGEARDLVLDALDGGDDPVDGRR</sequence>
<gene>
    <name evidence="3" type="ORF">HDA33_001662</name>
</gene>
<keyword evidence="2" id="KW-0812">Transmembrane</keyword>
<dbReference type="RefSeq" id="WP_184172492.1">
    <property type="nucleotide sequence ID" value="NZ_BAABAG010000013.1"/>
</dbReference>
<evidence type="ECO:0000313" key="4">
    <source>
        <dbReference type="Proteomes" id="UP000567246"/>
    </source>
</evidence>
<keyword evidence="2" id="KW-1133">Transmembrane helix</keyword>
<accession>A0A7W9JJY4</accession>
<feature type="transmembrane region" description="Helical" evidence="2">
    <location>
        <begin position="209"/>
        <end position="227"/>
    </location>
</feature>
<feature type="transmembrane region" description="Helical" evidence="2">
    <location>
        <begin position="263"/>
        <end position="282"/>
    </location>
</feature>
<feature type="transmembrane region" description="Helical" evidence="2">
    <location>
        <begin position="136"/>
        <end position="156"/>
    </location>
</feature>
<organism evidence="3 4">
    <name type="scientific">Micrococcus endophyticus</name>
    <dbReference type="NCBI Taxonomy" id="455343"/>
    <lineage>
        <taxon>Bacteria</taxon>
        <taxon>Bacillati</taxon>
        <taxon>Actinomycetota</taxon>
        <taxon>Actinomycetes</taxon>
        <taxon>Micrococcales</taxon>
        <taxon>Micrococcaceae</taxon>
        <taxon>Micrococcus</taxon>
    </lineage>
</organism>
<feature type="region of interest" description="Disordered" evidence="1">
    <location>
        <begin position="1"/>
        <end position="26"/>
    </location>
</feature>
<dbReference type="Gene3D" id="1.20.1260.100">
    <property type="entry name" value="TspO/MBR protein"/>
    <property type="match status" value="1"/>
</dbReference>
<feature type="transmembrane region" description="Helical" evidence="2">
    <location>
        <begin position="36"/>
        <end position="63"/>
    </location>
</feature>
<feature type="transmembrane region" description="Helical" evidence="2">
    <location>
        <begin position="234"/>
        <end position="251"/>
    </location>
</feature>
<proteinExistence type="predicted"/>
<protein>
    <recommendedName>
        <fullName evidence="5">Tryptophan-rich sensory protein</fullName>
    </recommendedName>
</protein>
<feature type="transmembrane region" description="Helical" evidence="2">
    <location>
        <begin position="83"/>
        <end position="102"/>
    </location>
</feature>
<evidence type="ECO:0000256" key="2">
    <source>
        <dbReference type="SAM" id="Phobius"/>
    </source>
</evidence>
<evidence type="ECO:0000256" key="1">
    <source>
        <dbReference type="SAM" id="MobiDB-lite"/>
    </source>
</evidence>